<feature type="signal peptide" evidence="3">
    <location>
        <begin position="1"/>
        <end position="19"/>
    </location>
</feature>
<keyword evidence="2" id="KW-1133">Transmembrane helix</keyword>
<keyword evidence="7" id="KW-1185">Reference proteome</keyword>
<dbReference type="GO" id="GO:0004725">
    <property type="term" value="F:protein tyrosine phosphatase activity"/>
    <property type="evidence" value="ECO:0007669"/>
    <property type="project" value="InterPro"/>
</dbReference>
<feature type="domain" description="Tyrosine-protein phosphatase" evidence="4">
    <location>
        <begin position="738"/>
        <end position="933"/>
    </location>
</feature>
<evidence type="ECO:0000259" key="5">
    <source>
        <dbReference type="PROSITE" id="PS50056"/>
    </source>
</evidence>
<evidence type="ECO:0000313" key="7">
    <source>
        <dbReference type="Proteomes" id="UP001174909"/>
    </source>
</evidence>
<feature type="chain" id="PRO_5041310322" evidence="3">
    <location>
        <begin position="20"/>
        <end position="933"/>
    </location>
</feature>
<dbReference type="InterPro" id="IPR029021">
    <property type="entry name" value="Prot-tyrosine_phosphatase-like"/>
</dbReference>
<evidence type="ECO:0000313" key="6">
    <source>
        <dbReference type="EMBL" id="CAI8037245.1"/>
    </source>
</evidence>
<dbReference type="CDD" id="cd00047">
    <property type="entry name" value="PTPc"/>
    <property type="match status" value="1"/>
</dbReference>
<dbReference type="PROSITE" id="PS50055">
    <property type="entry name" value="TYR_PHOSPHATASE_PTP"/>
    <property type="match status" value="2"/>
</dbReference>
<feature type="transmembrane region" description="Helical" evidence="2">
    <location>
        <begin position="332"/>
        <end position="359"/>
    </location>
</feature>
<evidence type="ECO:0000256" key="1">
    <source>
        <dbReference type="SAM" id="MobiDB-lite"/>
    </source>
</evidence>
<dbReference type="Gene3D" id="3.90.190.10">
    <property type="entry name" value="Protein tyrosine phosphatase superfamily"/>
    <property type="match status" value="2"/>
</dbReference>
<accession>A0AA35SW63</accession>
<evidence type="ECO:0000256" key="2">
    <source>
        <dbReference type="SAM" id="Phobius"/>
    </source>
</evidence>
<keyword evidence="3" id="KW-0732">Signal</keyword>
<comment type="caution">
    <text evidence="6">The sequence shown here is derived from an EMBL/GenBank/DDBJ whole genome shotgun (WGS) entry which is preliminary data.</text>
</comment>
<dbReference type="InterPro" id="IPR000387">
    <property type="entry name" value="Tyr_Pase_dom"/>
</dbReference>
<protein>
    <submittedName>
        <fullName evidence="6">Receptor-type tyrosine-protein phosphatase delta</fullName>
    </submittedName>
</protein>
<dbReference type="EMBL" id="CASHTH010002917">
    <property type="protein sequence ID" value="CAI8037245.1"/>
    <property type="molecule type" value="Genomic_DNA"/>
</dbReference>
<dbReference type="AlphaFoldDB" id="A0AA35SW63"/>
<dbReference type="InterPro" id="IPR000242">
    <property type="entry name" value="PTP_cat"/>
</dbReference>
<name>A0AA35SW63_GEOBA</name>
<feature type="region of interest" description="Disordered" evidence="1">
    <location>
        <begin position="234"/>
        <end position="278"/>
    </location>
</feature>
<dbReference type="PRINTS" id="PR00700">
    <property type="entry name" value="PRTYPHPHTASE"/>
</dbReference>
<evidence type="ECO:0000256" key="3">
    <source>
        <dbReference type="SAM" id="SignalP"/>
    </source>
</evidence>
<organism evidence="6 7">
    <name type="scientific">Geodia barretti</name>
    <name type="common">Barrett's horny sponge</name>
    <dbReference type="NCBI Taxonomy" id="519541"/>
    <lineage>
        <taxon>Eukaryota</taxon>
        <taxon>Metazoa</taxon>
        <taxon>Porifera</taxon>
        <taxon>Demospongiae</taxon>
        <taxon>Heteroscleromorpha</taxon>
        <taxon>Tetractinellida</taxon>
        <taxon>Astrophorina</taxon>
        <taxon>Geodiidae</taxon>
        <taxon>Geodia</taxon>
    </lineage>
</organism>
<evidence type="ECO:0000259" key="4">
    <source>
        <dbReference type="PROSITE" id="PS50055"/>
    </source>
</evidence>
<feature type="domain" description="Tyrosine-protein phosphatase" evidence="4">
    <location>
        <begin position="475"/>
        <end position="706"/>
    </location>
</feature>
<dbReference type="SUPFAM" id="SSF52799">
    <property type="entry name" value="(Phosphotyrosine protein) phosphatases II"/>
    <property type="match status" value="2"/>
</dbReference>
<dbReference type="InterPro" id="IPR016130">
    <property type="entry name" value="Tyr_Pase_AS"/>
</dbReference>
<feature type="domain" description="Tyrosine specific protein phosphatases" evidence="5">
    <location>
        <begin position="626"/>
        <end position="697"/>
    </location>
</feature>
<sequence>YSRVSILFVLCWCFIFTYSREDRGNPNLKLFMKFGELKENISGPISVTDISKFTGDTNEDSVVSGPVCVSNITSSGREEFYWQFEGIQIPRSTTGEGDLSGWITVIYNGGGKPHLALQRFHNKQAKEGNFTCFYVPDRGRAVSVSVSIYFPMGTTSVAMTHVSVTASSSVSSIMTLPMSLSSTTKVSALVSSSGLDATRTAPSPTESPSPGFTSTMATTLSSSVYTTGLDATRTAPLPTESFQSGTSSDDSGTLVSVTPTPSGISTTTTPPVQLPPQVQSPKVSSAAVSITQSSTQPVSSLLSSDILTSSGDIASSTTTLLYSSMGDSRFDYTWILILLLAIIIALILFCIIVFCVCICRRRCCTKSKKMSLQGEAIEHPLSTETTMIKPPMAPIEEKTEDLDKYLLDIEGSDDSPALKENAFFDQILAEMFGDYVTRCHSSDNRDFKHQFTVMQDCGAGFSTIAGSNTSLQKLNRYANIMPYDDNRVFLVAVEGHTEYKGDYINASYIDGYNFEHKFIATQGPLPNTTVDFWRMVWQERSQSIVMVTNLVEGNRIKCHKYWPETGTLSFGPFNVTITGQQILADYTTREFSVQLAESSEPALSVTQFHFTAWPDHGVPDYATSLLAFHKKVKKHHKGGMGPIIVHCSAGVGRTGTLITIDCVLEQLQEEKVVDIAGVIIHLRTQRMKMVQSLEQYIFIHDAILEVLTCGDTQIDACNLRRVTQKMTECDTQTNLNDFEKQFEVLEKVSVKPGEIARSEALRNPTKNRSDDYLPGDAWRVALRGDLQTYIHAVFVNGYKQQRAFIIAQSPMESTARDFWKMVHDRKCGVIVMLCDLVEDEQETCYQYWPQTGLIQFVGYTVDLMEEKVMEGFIMRKLSVYSEKAGSAHQVVQLHMTNWSPDGSCSHLATITSVIMRCLPFREERQQSCSGPLQ</sequence>
<feature type="compositionally biased region" description="Polar residues" evidence="1">
    <location>
        <begin position="240"/>
        <end position="254"/>
    </location>
</feature>
<dbReference type="Proteomes" id="UP001174909">
    <property type="component" value="Unassembled WGS sequence"/>
</dbReference>
<dbReference type="PROSITE" id="PS00383">
    <property type="entry name" value="TYR_PHOSPHATASE_1"/>
    <property type="match status" value="1"/>
</dbReference>
<dbReference type="InterPro" id="IPR003595">
    <property type="entry name" value="Tyr_Pase_cat"/>
</dbReference>
<proteinExistence type="predicted"/>
<reference evidence="6" key="1">
    <citation type="submission" date="2023-03" db="EMBL/GenBank/DDBJ databases">
        <authorList>
            <person name="Steffen K."/>
            <person name="Cardenas P."/>
        </authorList>
    </citation>
    <scope>NUCLEOTIDE SEQUENCE</scope>
</reference>
<feature type="region of interest" description="Disordered" evidence="1">
    <location>
        <begin position="194"/>
        <end position="216"/>
    </location>
</feature>
<feature type="compositionally biased region" description="Low complexity" evidence="1">
    <location>
        <begin position="255"/>
        <end position="278"/>
    </location>
</feature>
<keyword evidence="2" id="KW-0472">Membrane</keyword>
<feature type="non-terminal residue" evidence="6">
    <location>
        <position position="933"/>
    </location>
</feature>
<dbReference type="SMART" id="SM00194">
    <property type="entry name" value="PTPc"/>
    <property type="match status" value="2"/>
</dbReference>
<dbReference type="PANTHER" id="PTHR19134:SF449">
    <property type="entry name" value="TYROSINE-PROTEIN PHOSPHATASE 1"/>
    <property type="match status" value="1"/>
</dbReference>
<dbReference type="Pfam" id="PF00102">
    <property type="entry name" value="Y_phosphatase"/>
    <property type="match status" value="2"/>
</dbReference>
<dbReference type="FunFam" id="3.90.190.10:FF:000062">
    <property type="entry name" value="Receptor-type tyrosine-protein phosphatase kappa"/>
    <property type="match status" value="1"/>
</dbReference>
<gene>
    <name evidence="6" type="ORF">GBAR_LOCUS20820</name>
</gene>
<dbReference type="SMART" id="SM00404">
    <property type="entry name" value="PTPc_motif"/>
    <property type="match status" value="1"/>
</dbReference>
<feature type="non-terminal residue" evidence="6">
    <location>
        <position position="1"/>
    </location>
</feature>
<dbReference type="PANTHER" id="PTHR19134">
    <property type="entry name" value="RECEPTOR-TYPE TYROSINE-PROTEIN PHOSPHATASE"/>
    <property type="match status" value="1"/>
</dbReference>
<keyword evidence="6" id="KW-0675">Receptor</keyword>
<dbReference type="PROSITE" id="PS50056">
    <property type="entry name" value="TYR_PHOSPHATASE_2"/>
    <property type="match status" value="1"/>
</dbReference>
<keyword evidence="2" id="KW-0812">Transmembrane</keyword>
<dbReference type="InterPro" id="IPR050348">
    <property type="entry name" value="Protein-Tyr_Phosphatase"/>
</dbReference>